<evidence type="ECO:0000313" key="3">
    <source>
        <dbReference type="Proteomes" id="UP000515917"/>
    </source>
</evidence>
<feature type="signal peptide" evidence="1">
    <location>
        <begin position="1"/>
        <end position="19"/>
    </location>
</feature>
<organism evidence="2 3">
    <name type="scientific">Iodobacter fluviatilis</name>
    <dbReference type="NCBI Taxonomy" id="537"/>
    <lineage>
        <taxon>Bacteria</taxon>
        <taxon>Pseudomonadati</taxon>
        <taxon>Pseudomonadota</taxon>
        <taxon>Betaproteobacteria</taxon>
        <taxon>Neisseriales</taxon>
        <taxon>Chitinibacteraceae</taxon>
        <taxon>Iodobacter</taxon>
    </lineage>
</organism>
<dbReference type="RefSeq" id="WP_130105222.1">
    <property type="nucleotide sequence ID" value="NZ_CP025781.1"/>
</dbReference>
<dbReference type="AlphaFoldDB" id="A0A7G3G6G0"/>
<accession>A0A7G3G6G0</accession>
<dbReference type="Proteomes" id="UP000515917">
    <property type="component" value="Chromosome"/>
</dbReference>
<evidence type="ECO:0000313" key="2">
    <source>
        <dbReference type="EMBL" id="QBC42603.1"/>
    </source>
</evidence>
<feature type="chain" id="PRO_5028816361" evidence="1">
    <location>
        <begin position="20"/>
        <end position="183"/>
    </location>
</feature>
<evidence type="ECO:0000256" key="1">
    <source>
        <dbReference type="SAM" id="SignalP"/>
    </source>
</evidence>
<gene>
    <name evidence="2" type="ORF">C1H71_02885</name>
</gene>
<dbReference type="EMBL" id="CP025781">
    <property type="protein sequence ID" value="QBC42603.1"/>
    <property type="molecule type" value="Genomic_DNA"/>
</dbReference>
<dbReference type="KEGG" id="ifl:C1H71_02885"/>
<sequence>MIKSVLLSCVLLLNSCAMAPIAVVQGKLSPPPEQAYAIVSLTLNSFDQDGASAWLRLQGPKGNVDLNASILTDTIAAPAKNAIGKLHVLALAPGEYTAEQAVGDWSYTAAGWPQQRHDLLPMGKSFTVKAGEVVYLGEVHLALSFQSSLKLSDQHVRDFYALGQQYGISDSSNIKIRLLSSPN</sequence>
<keyword evidence="3" id="KW-1185">Reference proteome</keyword>
<reference evidence="2 3" key="1">
    <citation type="submission" date="2018-01" db="EMBL/GenBank/DDBJ databases">
        <title>Genome sequence of Iodobacter sp. strain PCH194 isolated from Indian Trans-Himalaya.</title>
        <authorList>
            <person name="Kumar V."/>
            <person name="Thakur V."/>
            <person name="Kumar S."/>
            <person name="Singh D."/>
        </authorList>
    </citation>
    <scope>NUCLEOTIDE SEQUENCE [LARGE SCALE GENOMIC DNA]</scope>
    <source>
        <strain evidence="2 3">PCH194</strain>
    </source>
</reference>
<name>A0A7G3G6G0_9NEIS</name>
<keyword evidence="1" id="KW-0732">Signal</keyword>
<proteinExistence type="predicted"/>
<protein>
    <submittedName>
        <fullName evidence="2">Uncharacterized protein</fullName>
    </submittedName>
</protein>